<protein>
    <submittedName>
        <fullName evidence="3">Uncharacterized protein</fullName>
    </submittedName>
</protein>
<sequence>MGGFAYTKDTPDLPCLSQSCPPPVSRFPGGEGQNPRGMHEESFLGLATRPGNLGKRPCARHDGDEAMDQDPQLLQSVEQGRLRVFSPFSIGRQSNVYDKPTVGALRRRVNRKFREQLGVVEQFATVSEAQKDDKRASASGFNAVALPRRMVWSIKPMIGATWSDDGKEEQREDKESEEHELSSFDATANTSAQDAFHQALT</sequence>
<feature type="region of interest" description="Disordered" evidence="1">
    <location>
        <begin position="161"/>
        <end position="201"/>
    </location>
</feature>
<accession>A0ABR1LTL2</accession>
<feature type="compositionally biased region" description="Polar residues" evidence="1">
    <location>
        <begin position="184"/>
        <end position="193"/>
    </location>
</feature>
<dbReference type="EMBL" id="JBBPEH010000005">
    <property type="protein sequence ID" value="KAK7538038.1"/>
    <property type="molecule type" value="Genomic_DNA"/>
</dbReference>
<gene>
    <name evidence="2" type="ORF">J3D65DRAFT_146575</name>
    <name evidence="3" type="ORF">J3D65DRAFT_311405</name>
</gene>
<keyword evidence="4" id="KW-1185">Reference proteome</keyword>
<feature type="region of interest" description="Disordered" evidence="1">
    <location>
        <begin position="1"/>
        <end position="66"/>
    </location>
</feature>
<evidence type="ECO:0000313" key="3">
    <source>
        <dbReference type="EMBL" id="KAK7538038.1"/>
    </source>
</evidence>
<dbReference type="EMBL" id="JBBPEH010000013">
    <property type="protein sequence ID" value="KAK7531019.1"/>
    <property type="molecule type" value="Genomic_DNA"/>
</dbReference>
<evidence type="ECO:0000256" key="1">
    <source>
        <dbReference type="SAM" id="MobiDB-lite"/>
    </source>
</evidence>
<feature type="compositionally biased region" description="Basic and acidic residues" evidence="1">
    <location>
        <begin position="164"/>
        <end position="182"/>
    </location>
</feature>
<dbReference type="RefSeq" id="XP_066651092.1">
    <property type="nucleotide sequence ID" value="XM_066794050.1"/>
</dbReference>
<evidence type="ECO:0000313" key="2">
    <source>
        <dbReference type="EMBL" id="KAK7531019.1"/>
    </source>
</evidence>
<reference evidence="3 4" key="1">
    <citation type="submission" date="2024-04" db="EMBL/GenBank/DDBJ databases">
        <title>Phyllosticta paracitricarpa is synonymous to the EU quarantine fungus P. citricarpa based on phylogenomic analyses.</title>
        <authorList>
            <consortium name="Lawrence Berkeley National Laboratory"/>
            <person name="Van ingen-buijs V.A."/>
            <person name="Van westerhoven A.C."/>
            <person name="Haridas S."/>
            <person name="Skiadas P."/>
            <person name="Martin F."/>
            <person name="Groenewald J.Z."/>
            <person name="Crous P.W."/>
            <person name="Seidl M.F."/>
        </authorList>
    </citation>
    <scope>NUCLEOTIDE SEQUENCE [LARGE SCALE GENOMIC DNA]</scope>
    <source>
        <strain evidence="3 4">CPC 17464</strain>
    </source>
</reference>
<dbReference type="GeneID" id="92026956"/>
<dbReference type="Proteomes" id="UP001360953">
    <property type="component" value="Unassembled WGS sequence"/>
</dbReference>
<proteinExistence type="predicted"/>
<name>A0ABR1LTL2_9PEZI</name>
<organism evidence="3 4">
    <name type="scientific">Phyllosticta citribraziliensis</name>
    <dbReference type="NCBI Taxonomy" id="989973"/>
    <lineage>
        <taxon>Eukaryota</taxon>
        <taxon>Fungi</taxon>
        <taxon>Dikarya</taxon>
        <taxon>Ascomycota</taxon>
        <taxon>Pezizomycotina</taxon>
        <taxon>Dothideomycetes</taxon>
        <taxon>Dothideomycetes incertae sedis</taxon>
        <taxon>Botryosphaeriales</taxon>
        <taxon>Phyllostictaceae</taxon>
        <taxon>Phyllosticta</taxon>
    </lineage>
</organism>
<comment type="caution">
    <text evidence="3">The sequence shown here is derived from an EMBL/GenBank/DDBJ whole genome shotgun (WGS) entry which is preliminary data.</text>
</comment>
<evidence type="ECO:0000313" key="4">
    <source>
        <dbReference type="Proteomes" id="UP001360953"/>
    </source>
</evidence>